<dbReference type="PANTHER" id="PTHR33361:SF2">
    <property type="entry name" value="DUF885 DOMAIN-CONTAINING PROTEIN"/>
    <property type="match status" value="1"/>
</dbReference>
<dbReference type="PANTHER" id="PTHR33361">
    <property type="entry name" value="GLR0591 PROTEIN"/>
    <property type="match status" value="1"/>
</dbReference>
<dbReference type="EMBL" id="JAYFSI010000002">
    <property type="protein sequence ID" value="MEA5360288.1"/>
    <property type="molecule type" value="Genomic_DNA"/>
</dbReference>
<organism evidence="1 2">
    <name type="scientific">Amycolatopsis heterodermiae</name>
    <dbReference type="NCBI Taxonomy" id="3110235"/>
    <lineage>
        <taxon>Bacteria</taxon>
        <taxon>Bacillati</taxon>
        <taxon>Actinomycetota</taxon>
        <taxon>Actinomycetes</taxon>
        <taxon>Pseudonocardiales</taxon>
        <taxon>Pseudonocardiaceae</taxon>
        <taxon>Amycolatopsis</taxon>
    </lineage>
</organism>
<comment type="caution">
    <text evidence="1">The sequence shown here is derived from an EMBL/GenBank/DDBJ whole genome shotgun (WGS) entry which is preliminary data.</text>
</comment>
<dbReference type="RefSeq" id="WP_323326293.1">
    <property type="nucleotide sequence ID" value="NZ_JAYFSI010000002.1"/>
</dbReference>
<keyword evidence="2" id="KW-1185">Reference proteome</keyword>
<evidence type="ECO:0000313" key="2">
    <source>
        <dbReference type="Proteomes" id="UP001304298"/>
    </source>
</evidence>
<dbReference type="InterPro" id="IPR010281">
    <property type="entry name" value="DUF885"/>
</dbReference>
<gene>
    <name evidence="1" type="ORF">VA596_12140</name>
</gene>
<sequence>MILPMPAHAELSTLAEEFWTWRLATQPDSYDDITRVERPSGWVPDWSPAAIAARRAALSGFADRYRTIDPSTEDTSVQVDHRLLGSALARVHWELDLLRGWQRNPGFYVDQALVPVYNLLLAPAPFGTERAHTLVALLRQVPSTLSQAMTNLGGETVGSFAEHALGLLAHADQDVVTAMSALAPHLPEECHADLAAATGTAGTALVAYRDWLRRHRDEFRGAVSIGPGAFGYFLHRVALLPYPATRLLEMGRQEWQRAVATETLLRHRYRHSRPPELPDLPTLVAREDVAEQAVRRFLVDEGILGQPTGLRRYRFAPMPDYLAPLTWLGVPHHASGQSRPGEDALRYVTEPGPDLPYFPLADARDPRCGIIHEGVHAHQLALSWRHPDPVRRHYYDSTPNEGVAFYNEELMLRSGLLDDEPTSALFVANAMRLRALRVEVDIGLAVGDLTLAQAADQLAERVPMDRETAVAEAAFFAGNPGQGLSYQIGKLQILALLNDCVQEQGKAFDLMAFHDRLWLEGNVPLALQRWELLGLRDEVDVADRLAS</sequence>
<name>A0ABU5R2A0_9PSEU</name>
<protein>
    <submittedName>
        <fullName evidence="1">DUF885 family protein</fullName>
    </submittedName>
</protein>
<evidence type="ECO:0000313" key="1">
    <source>
        <dbReference type="EMBL" id="MEA5360288.1"/>
    </source>
</evidence>
<proteinExistence type="predicted"/>
<reference evidence="1 2" key="1">
    <citation type="submission" date="2023-12" db="EMBL/GenBank/DDBJ databases">
        <title>Amycolatopsis sp. V23-08.</title>
        <authorList>
            <person name="Somphong A."/>
        </authorList>
    </citation>
    <scope>NUCLEOTIDE SEQUENCE [LARGE SCALE GENOMIC DNA]</scope>
    <source>
        <strain evidence="1 2">V23-08</strain>
    </source>
</reference>
<dbReference type="Proteomes" id="UP001304298">
    <property type="component" value="Unassembled WGS sequence"/>
</dbReference>
<accession>A0ABU5R2A0</accession>
<dbReference type="Pfam" id="PF05960">
    <property type="entry name" value="DUF885"/>
    <property type="match status" value="2"/>
</dbReference>